<organism evidence="1 2">
    <name type="scientific">Rhizoclosmatium globosum</name>
    <dbReference type="NCBI Taxonomy" id="329046"/>
    <lineage>
        <taxon>Eukaryota</taxon>
        <taxon>Fungi</taxon>
        <taxon>Fungi incertae sedis</taxon>
        <taxon>Chytridiomycota</taxon>
        <taxon>Chytridiomycota incertae sedis</taxon>
        <taxon>Chytridiomycetes</taxon>
        <taxon>Chytridiales</taxon>
        <taxon>Chytriomycetaceae</taxon>
        <taxon>Rhizoclosmatium</taxon>
    </lineage>
</organism>
<sequence>MKLAFYRTLWGNTEPLETYISSLKTKGYAGVETSLLFHSSAEFTLLQSLLSASDLGIVLLILTFGSTVTEHIESLSTQLEASVKCNPVKINVHGGCDYWSPDQSDEYFRAVVRLQETYPSVQILHETHRSRIFYNPWVTARVLKAFPSVYITADLSHWVVVCERHLNTPEFKDAMDLVYERTKHIHARPSTPQFIQLSFVKDPVFKEDLDAFTGYWKRILEVQRGLGNTEMTVDPEFGPAPYSLVQGFSGGKMVRGLDDCSDEVMQIVKELL</sequence>
<gene>
    <name evidence="1" type="ORF">BCR33DRAFT_724721</name>
</gene>
<name>A0A1Y2B4R7_9FUNG</name>
<comment type="caution">
    <text evidence="1">The sequence shown here is derived from an EMBL/GenBank/DDBJ whole genome shotgun (WGS) entry which is preliminary data.</text>
</comment>
<dbReference type="AlphaFoldDB" id="A0A1Y2B4R7"/>
<proteinExistence type="predicted"/>
<evidence type="ECO:0000313" key="2">
    <source>
        <dbReference type="Proteomes" id="UP000193642"/>
    </source>
</evidence>
<dbReference type="Proteomes" id="UP000193642">
    <property type="component" value="Unassembled WGS sequence"/>
</dbReference>
<keyword evidence="2" id="KW-1185">Reference proteome</keyword>
<dbReference type="SUPFAM" id="SSF51658">
    <property type="entry name" value="Xylose isomerase-like"/>
    <property type="match status" value="1"/>
</dbReference>
<reference evidence="1 2" key="1">
    <citation type="submission" date="2016-07" db="EMBL/GenBank/DDBJ databases">
        <title>Pervasive Adenine N6-methylation of Active Genes in Fungi.</title>
        <authorList>
            <consortium name="DOE Joint Genome Institute"/>
            <person name="Mondo S.J."/>
            <person name="Dannebaum R.O."/>
            <person name="Kuo R.C."/>
            <person name="Labutti K."/>
            <person name="Haridas S."/>
            <person name="Kuo A."/>
            <person name="Salamov A."/>
            <person name="Ahrendt S.R."/>
            <person name="Lipzen A."/>
            <person name="Sullivan W."/>
            <person name="Andreopoulos W.B."/>
            <person name="Clum A."/>
            <person name="Lindquist E."/>
            <person name="Daum C."/>
            <person name="Ramamoorthy G.K."/>
            <person name="Gryganskyi A."/>
            <person name="Culley D."/>
            <person name="Magnuson J.K."/>
            <person name="James T.Y."/>
            <person name="O'Malley M.A."/>
            <person name="Stajich J.E."/>
            <person name="Spatafora J.W."/>
            <person name="Visel A."/>
            <person name="Grigoriev I.V."/>
        </authorList>
    </citation>
    <scope>NUCLEOTIDE SEQUENCE [LARGE SCALE GENOMIC DNA]</scope>
    <source>
        <strain evidence="1 2">JEL800</strain>
    </source>
</reference>
<dbReference type="Gene3D" id="3.20.20.150">
    <property type="entry name" value="Divalent-metal-dependent TIM barrel enzymes"/>
    <property type="match status" value="1"/>
</dbReference>
<dbReference type="InterPro" id="IPR036237">
    <property type="entry name" value="Xyl_isomerase-like_sf"/>
</dbReference>
<evidence type="ECO:0000313" key="1">
    <source>
        <dbReference type="EMBL" id="ORY29477.1"/>
    </source>
</evidence>
<accession>A0A1Y2B4R7</accession>
<dbReference type="EMBL" id="MCGO01000088">
    <property type="protein sequence ID" value="ORY29477.1"/>
    <property type="molecule type" value="Genomic_DNA"/>
</dbReference>
<dbReference type="OrthoDB" id="9971575at2759"/>
<evidence type="ECO:0008006" key="3">
    <source>
        <dbReference type="Google" id="ProtNLM"/>
    </source>
</evidence>
<protein>
    <recommendedName>
        <fullName evidence="3">Xylose isomerase-like TIM barrel domain-containing protein</fullName>
    </recommendedName>
</protein>